<keyword evidence="4" id="KW-1185">Reference proteome</keyword>
<evidence type="ECO:0000313" key="4">
    <source>
        <dbReference type="Proteomes" id="UP000249746"/>
    </source>
</evidence>
<feature type="domain" description="Fibronectin type-III" evidence="2">
    <location>
        <begin position="141"/>
        <end position="233"/>
    </location>
</feature>
<accession>A0A2W6NIN2</accession>
<name>A0A2W6NIN2_9HELI</name>
<dbReference type="CDD" id="cd00063">
    <property type="entry name" value="FN3"/>
    <property type="match status" value="1"/>
</dbReference>
<dbReference type="AlphaFoldDB" id="A0A2W6NIN2"/>
<keyword evidence="1" id="KW-0677">Repeat</keyword>
<dbReference type="RefSeq" id="WP_181450929.1">
    <property type="nucleotide sequence ID" value="NZ_NBIU01000004.1"/>
</dbReference>
<dbReference type="InterPro" id="IPR050964">
    <property type="entry name" value="Striated_Muscle_Regulatory"/>
</dbReference>
<evidence type="ECO:0000256" key="1">
    <source>
        <dbReference type="ARBA" id="ARBA00022737"/>
    </source>
</evidence>
<dbReference type="Gene3D" id="2.60.40.10">
    <property type="entry name" value="Immunoglobulins"/>
    <property type="match status" value="4"/>
</dbReference>
<comment type="caution">
    <text evidence="3">The sequence shown here is derived from an EMBL/GenBank/DDBJ whole genome shotgun (WGS) entry which is preliminary data.</text>
</comment>
<gene>
    <name evidence="3" type="ORF">B6S12_02600</name>
</gene>
<dbReference type="InterPro" id="IPR036116">
    <property type="entry name" value="FN3_sf"/>
</dbReference>
<dbReference type="InterPro" id="IPR003961">
    <property type="entry name" value="FN3_dom"/>
</dbReference>
<proteinExistence type="predicted"/>
<evidence type="ECO:0000259" key="2">
    <source>
        <dbReference type="PROSITE" id="PS50853"/>
    </source>
</evidence>
<evidence type="ECO:0000313" key="3">
    <source>
        <dbReference type="EMBL" id="PZT48750.1"/>
    </source>
</evidence>
<feature type="domain" description="Fibronectin type-III" evidence="2">
    <location>
        <begin position="47"/>
        <end position="139"/>
    </location>
</feature>
<feature type="domain" description="Fibronectin type-III" evidence="2">
    <location>
        <begin position="236"/>
        <end position="328"/>
    </location>
</feature>
<dbReference type="InterPro" id="IPR013783">
    <property type="entry name" value="Ig-like_fold"/>
</dbReference>
<protein>
    <recommendedName>
        <fullName evidence="2">Fibronectin type-III domain-containing protein</fullName>
    </recommendedName>
</protein>
<dbReference type="PANTHER" id="PTHR13817:SF73">
    <property type="entry name" value="FIBRONECTIN TYPE-III DOMAIN-CONTAINING PROTEIN"/>
    <property type="match status" value="1"/>
</dbReference>
<dbReference type="EMBL" id="NBIU01000004">
    <property type="protein sequence ID" value="PZT48750.1"/>
    <property type="molecule type" value="Genomic_DNA"/>
</dbReference>
<dbReference type="SUPFAM" id="SSF49265">
    <property type="entry name" value="Fibronectin type III"/>
    <property type="match status" value="3"/>
</dbReference>
<reference evidence="3 4" key="1">
    <citation type="submission" date="2017-03" db="EMBL/GenBank/DDBJ databases">
        <title>Genomic and clinical evidence uncovers the enterohepatic species Helicobacter valdiviensis as a potential human intestinal pathogen.</title>
        <authorList>
            <person name="Fresia P."/>
            <person name="Jara R."/>
            <person name="Sierra R."/>
            <person name="Ferres I."/>
            <person name="Greif G."/>
            <person name="Iraola G."/>
            <person name="Collado L."/>
        </authorList>
    </citation>
    <scope>NUCLEOTIDE SEQUENCE [LARGE SCALE GENOMIC DNA]</scope>
    <source>
        <strain evidence="3 4">WBE14</strain>
    </source>
</reference>
<dbReference type="PANTHER" id="PTHR13817">
    <property type="entry name" value="TITIN"/>
    <property type="match status" value="1"/>
</dbReference>
<sequence length="420" mass="47262">MKLQRSLKFLCTSFFLLVFSLVLWGCSSSVGTLSFNANPTINPNLKPPTNIRTLSDVNSIAFEWNLPSQNEIAGYHLYRKKENEQSFSHIATIDSRFATHYADSKLEANTTYIYQFASFDGAKNVSPFSEAIKVKTLLIDPVAYIEAIGGYPRIVKVIWSPHQDPRVVGYLIQKKNKNGEWKDLEKINNRLLVEYIDKNLEDDSTSEYQILAFNANGTYSAPTKSVIASTKPKPIPVKNLSATKNLPKSIDLKWDAHPNKEVTHYVILRSSLFGSFSRLATIDAKQTTYSDKIDKDGAEYSYKVIAVDKDGIESLESTPVAGATLGLPRTPLVVYAQIEGDVAVLRWNPQDNRAKEYVVYKRGSNFLSETLRYTEVMTPEFVDKEVKVGEKYYYSVSAIDENGLESKKSEEVTLFLPAPK</sequence>
<dbReference type="Proteomes" id="UP000249746">
    <property type="component" value="Unassembled WGS sequence"/>
</dbReference>
<dbReference type="SMART" id="SM00060">
    <property type="entry name" value="FN3"/>
    <property type="match status" value="4"/>
</dbReference>
<organism evidence="3 4">
    <name type="scientific">Helicobacter valdiviensis</name>
    <dbReference type="NCBI Taxonomy" id="1458358"/>
    <lineage>
        <taxon>Bacteria</taxon>
        <taxon>Pseudomonadati</taxon>
        <taxon>Campylobacterota</taxon>
        <taxon>Epsilonproteobacteria</taxon>
        <taxon>Campylobacterales</taxon>
        <taxon>Helicobacteraceae</taxon>
        <taxon>Helicobacter</taxon>
    </lineage>
</organism>
<dbReference type="PROSITE" id="PS50853">
    <property type="entry name" value="FN3"/>
    <property type="match status" value="3"/>
</dbReference>